<dbReference type="InterPro" id="IPR016167">
    <property type="entry name" value="FAD-bd_PCMH_sub1"/>
</dbReference>
<dbReference type="SMART" id="SM01092">
    <property type="entry name" value="CO_deh_flav_C"/>
    <property type="match status" value="1"/>
</dbReference>
<dbReference type="PANTHER" id="PTHR42659:SF2">
    <property type="entry name" value="XANTHINE DEHYDROGENASE SUBUNIT C-RELATED"/>
    <property type="match status" value="1"/>
</dbReference>
<keyword evidence="2" id="KW-0274">FAD</keyword>
<dbReference type="RefSeq" id="WP_265962034.1">
    <property type="nucleotide sequence ID" value="NZ_JAPEVI010000003.1"/>
</dbReference>
<protein>
    <submittedName>
        <fullName evidence="5">Xanthine dehydrogenase family protein subunit M</fullName>
    </submittedName>
</protein>
<dbReference type="Gene3D" id="3.30.43.10">
    <property type="entry name" value="Uridine Diphospho-n-acetylenolpyruvylglucosamine Reductase, domain 2"/>
    <property type="match status" value="1"/>
</dbReference>
<keyword evidence="6" id="KW-1185">Reference proteome</keyword>
<dbReference type="Proteomes" id="UP001300261">
    <property type="component" value="Unassembled WGS sequence"/>
</dbReference>
<feature type="domain" description="FAD-binding PCMH-type" evidence="4">
    <location>
        <begin position="1"/>
        <end position="176"/>
    </location>
</feature>
<dbReference type="PANTHER" id="PTHR42659">
    <property type="entry name" value="XANTHINE DEHYDROGENASE SUBUNIT C-RELATED"/>
    <property type="match status" value="1"/>
</dbReference>
<evidence type="ECO:0000259" key="4">
    <source>
        <dbReference type="PROSITE" id="PS51387"/>
    </source>
</evidence>
<dbReference type="Pfam" id="PF00941">
    <property type="entry name" value="FAD_binding_5"/>
    <property type="match status" value="1"/>
</dbReference>
<evidence type="ECO:0000256" key="1">
    <source>
        <dbReference type="ARBA" id="ARBA00022630"/>
    </source>
</evidence>
<name>A0ABT3QZG5_9HYPH</name>
<sequence length="287" mass="31020">MRRFAYHEPSTLEEASKLLVELGDDAYVFAGGTDLLVEIRERLRKVSHLVNIKSIPGIRDISWDPATGLTLGALVTARQLETLTGVQQTYPNFAEALRSLGSIQVRNRATVVGNICRASPSADTIPPLIADGAIIHYYTPQGMRRMPLSEFFTGPGRTVLKRGEIATGIILPAPEANSVRAYIKHGRRKAMELATVGVAVSFVREGNRCSQARIALGAVGPTVVRATGAEAILNGSLLDDDVIDRAGVQAMNDCTPISNVRASADYRREMVNVLTRRAVRTALEATA</sequence>
<keyword evidence="1" id="KW-0285">Flavoprotein</keyword>
<proteinExistence type="predicted"/>
<dbReference type="SUPFAM" id="SSF56176">
    <property type="entry name" value="FAD-binding/transporter-associated domain-like"/>
    <property type="match status" value="1"/>
</dbReference>
<dbReference type="Pfam" id="PF03450">
    <property type="entry name" value="CO_deh_flav_C"/>
    <property type="match status" value="1"/>
</dbReference>
<dbReference type="Gene3D" id="3.30.465.10">
    <property type="match status" value="1"/>
</dbReference>
<dbReference type="InterPro" id="IPR036683">
    <property type="entry name" value="CO_DH_flav_C_dom_sf"/>
</dbReference>
<dbReference type="Gene3D" id="3.30.390.50">
    <property type="entry name" value="CO dehydrogenase flavoprotein, C-terminal domain"/>
    <property type="match status" value="1"/>
</dbReference>
<dbReference type="InterPro" id="IPR051312">
    <property type="entry name" value="Diverse_Substr_Oxidored"/>
</dbReference>
<dbReference type="InterPro" id="IPR016166">
    <property type="entry name" value="FAD-bd_PCMH"/>
</dbReference>
<organism evidence="5 6">
    <name type="scientific">Roseibium salinum</name>
    <dbReference type="NCBI Taxonomy" id="1604349"/>
    <lineage>
        <taxon>Bacteria</taxon>
        <taxon>Pseudomonadati</taxon>
        <taxon>Pseudomonadota</taxon>
        <taxon>Alphaproteobacteria</taxon>
        <taxon>Hyphomicrobiales</taxon>
        <taxon>Stappiaceae</taxon>
        <taxon>Roseibium</taxon>
    </lineage>
</organism>
<reference evidence="5 6" key="1">
    <citation type="journal article" date="2016" name="Int. J. Syst. Evol. Microbiol.">
        <title>Labrenzia salina sp. nov., isolated from the rhizosphere of the halophyte Arthrocnemum macrostachyum.</title>
        <authorList>
            <person name="Camacho M."/>
            <person name="Redondo-Gomez S."/>
            <person name="Rodriguez-Llorente I."/>
            <person name="Rohde M."/>
            <person name="Sproer C."/>
            <person name="Schumann P."/>
            <person name="Klenk H.P."/>
            <person name="Montero-Calasanz M.D.C."/>
        </authorList>
    </citation>
    <scope>NUCLEOTIDE SEQUENCE [LARGE SCALE GENOMIC DNA]</scope>
    <source>
        <strain evidence="5 6">DSM 29163</strain>
    </source>
</reference>
<comment type="caution">
    <text evidence="5">The sequence shown here is derived from an EMBL/GenBank/DDBJ whole genome shotgun (WGS) entry which is preliminary data.</text>
</comment>
<evidence type="ECO:0000313" key="6">
    <source>
        <dbReference type="Proteomes" id="UP001300261"/>
    </source>
</evidence>
<dbReference type="InterPro" id="IPR036318">
    <property type="entry name" value="FAD-bd_PCMH-like_sf"/>
</dbReference>
<dbReference type="InterPro" id="IPR005107">
    <property type="entry name" value="CO_DH_flav_C"/>
</dbReference>
<dbReference type="InterPro" id="IPR002346">
    <property type="entry name" value="Mopterin_DH_FAD-bd"/>
</dbReference>
<evidence type="ECO:0000256" key="2">
    <source>
        <dbReference type="ARBA" id="ARBA00022827"/>
    </source>
</evidence>
<evidence type="ECO:0000256" key="3">
    <source>
        <dbReference type="ARBA" id="ARBA00023002"/>
    </source>
</evidence>
<gene>
    <name evidence="5" type="ORF">ON753_07990</name>
</gene>
<evidence type="ECO:0000313" key="5">
    <source>
        <dbReference type="EMBL" id="MCX2722344.1"/>
    </source>
</evidence>
<dbReference type="InterPro" id="IPR016169">
    <property type="entry name" value="FAD-bd_PCMH_sub2"/>
</dbReference>
<dbReference type="SUPFAM" id="SSF55447">
    <property type="entry name" value="CO dehydrogenase flavoprotein C-terminal domain-like"/>
    <property type="match status" value="1"/>
</dbReference>
<dbReference type="PROSITE" id="PS51387">
    <property type="entry name" value="FAD_PCMH"/>
    <property type="match status" value="1"/>
</dbReference>
<dbReference type="EMBL" id="JAPEVI010000003">
    <property type="protein sequence ID" value="MCX2722344.1"/>
    <property type="molecule type" value="Genomic_DNA"/>
</dbReference>
<keyword evidence="3" id="KW-0560">Oxidoreductase</keyword>
<accession>A0ABT3QZG5</accession>